<evidence type="ECO:0000313" key="3">
    <source>
        <dbReference type="Proteomes" id="UP000623842"/>
    </source>
</evidence>
<accession>A0A919BLS8</accession>
<keyword evidence="3" id="KW-1185">Reference proteome</keyword>
<protein>
    <submittedName>
        <fullName evidence="2">ACR family transporter</fullName>
    </submittedName>
</protein>
<evidence type="ECO:0000256" key="1">
    <source>
        <dbReference type="SAM" id="Phobius"/>
    </source>
</evidence>
<gene>
    <name evidence="2" type="ORF">GCM10017161_27320</name>
</gene>
<feature type="transmembrane region" description="Helical" evidence="1">
    <location>
        <begin position="899"/>
        <end position="924"/>
    </location>
</feature>
<keyword evidence="1" id="KW-0472">Membrane</keyword>
<feature type="transmembrane region" description="Helical" evidence="1">
    <location>
        <begin position="429"/>
        <end position="449"/>
    </location>
</feature>
<dbReference type="PRINTS" id="PR00702">
    <property type="entry name" value="ACRIFLAVINRP"/>
</dbReference>
<proteinExistence type="predicted"/>
<name>A0A919BLS8_9GAMM</name>
<organism evidence="2 3">
    <name type="scientific">Thalassotalea marina</name>
    <dbReference type="NCBI Taxonomy" id="1673741"/>
    <lineage>
        <taxon>Bacteria</taxon>
        <taxon>Pseudomonadati</taxon>
        <taxon>Pseudomonadota</taxon>
        <taxon>Gammaproteobacteria</taxon>
        <taxon>Alteromonadales</taxon>
        <taxon>Colwelliaceae</taxon>
        <taxon>Thalassotalea</taxon>
    </lineage>
</organism>
<feature type="transmembrane region" description="Helical" evidence="1">
    <location>
        <begin position="387"/>
        <end position="408"/>
    </location>
</feature>
<dbReference type="Proteomes" id="UP000623842">
    <property type="component" value="Unassembled WGS sequence"/>
</dbReference>
<reference evidence="2" key="1">
    <citation type="journal article" date="2014" name="Int. J. Syst. Evol. Microbiol.">
        <title>Complete genome sequence of Corynebacterium casei LMG S-19264T (=DSM 44701T), isolated from a smear-ripened cheese.</title>
        <authorList>
            <consortium name="US DOE Joint Genome Institute (JGI-PGF)"/>
            <person name="Walter F."/>
            <person name="Albersmeier A."/>
            <person name="Kalinowski J."/>
            <person name="Ruckert C."/>
        </authorList>
    </citation>
    <scope>NUCLEOTIDE SEQUENCE</scope>
    <source>
        <strain evidence="2">KCTC 42731</strain>
    </source>
</reference>
<feature type="transmembrane region" description="Helical" evidence="1">
    <location>
        <begin position="332"/>
        <end position="351"/>
    </location>
</feature>
<dbReference type="Gene3D" id="3.30.70.1440">
    <property type="entry name" value="Multidrug efflux transporter AcrB pore domain"/>
    <property type="match status" value="1"/>
</dbReference>
<dbReference type="InterPro" id="IPR001036">
    <property type="entry name" value="Acrflvin-R"/>
</dbReference>
<sequence>MEHKTNLWFCHERLVFGLVFILSVTGIFAWFSINEQEDPFFPYRNGFITIVAPGLSPSAIESSVVLPVERALSGVDELGGVDVQIAEGVAMINLELKEAIYDTRSAWQRVREQMQGVESEFSSIVTEFKLHDRAQDTAGILLAIDTKLPLLKAREYALSVRDHLYKLEQIRKIEIIGASDQQIQVLFPQSSMIELGLSPIEIAEQIADANSLKSTGTLLQENYLTSISPVTRIDSIDALNDINIKLADGNVSRLAQIATVVQTPAVVETESFRVNSKPAIGLSIVVPPNQIRSVEFGEELLAIVEQLNAQQQAFTLRPIFFQPQWTKERRDGLSQSLLIASMGGGIVLFLLMSPTLAAVVSVTIPAIALTSIALFGMLGGVLEQMSIAGLVISLGLMVDNSIVMSELIAKYRSYGMSSFASSRRAISELAKPLATSTITTIAAFVPLLLSKGSVADFVRMIPVMVILAILTSYFYALVLLPTMTNKVKNFHIDQSSRWFHFGGEKVARLSIQFPKVTIVTFVVLAVMLSSLAGGGKGEFFPKSSRNQVIIDIEGSFGSSFKATDSIVQQVERYIRDEYSIKSLTSFVGNSGPRFYYNLSESPNAPYIARVVVETNSSQEVADLVKKFNQSLSDKFASTRIRARQIGQGPPIEAPIEVRVLGDDRTSLLAAAEDIFTLIDTHPDTVDSRRNYIIGKPSVEFDVIDEDLMKSGISRTELSNYIRWRSTGIESTKISTQQELLPVVVVDKVTVGSRNIDELMSTVLISQDHTLLPVSLFIEPKLTAQAPILSRKDGFKSFAVKADVVDSADEEQVLETLMTGINDIEQKYDVMISLGGEAEEEGESNDALIKALPAGIILLFSALMIQFNSYRIAALVLITIPMALIGVAPALSMVGLNFGFMALLGVLALTGIVVNTAIILVDCVITNIRTRYMTLAEAIEHAVKDRFRPVMLTAVTTTVGMIPLTSPESPLWPPMAWTMIGGMVTSTVLTLIVFPAILLVTLNESKIKTGS</sequence>
<dbReference type="Gene3D" id="3.30.2090.10">
    <property type="entry name" value="Multidrug efflux transporter AcrB TolC docking domain, DN and DC subdomains"/>
    <property type="match status" value="2"/>
</dbReference>
<dbReference type="Pfam" id="PF00873">
    <property type="entry name" value="ACR_tran"/>
    <property type="match status" value="1"/>
</dbReference>
<dbReference type="AlphaFoldDB" id="A0A919BLS8"/>
<feature type="transmembrane region" description="Helical" evidence="1">
    <location>
        <begin position="871"/>
        <end position="893"/>
    </location>
</feature>
<keyword evidence="1" id="KW-0812">Transmembrane</keyword>
<keyword evidence="1" id="KW-1133">Transmembrane helix</keyword>
<dbReference type="Gene3D" id="1.20.1640.10">
    <property type="entry name" value="Multidrug efflux transporter AcrB transmembrane domain"/>
    <property type="match status" value="2"/>
</dbReference>
<feature type="transmembrane region" description="Helical" evidence="1">
    <location>
        <begin position="14"/>
        <end position="33"/>
    </location>
</feature>
<evidence type="ECO:0000313" key="2">
    <source>
        <dbReference type="EMBL" id="GHF97647.1"/>
    </source>
</evidence>
<comment type="caution">
    <text evidence="2">The sequence shown here is derived from an EMBL/GenBank/DDBJ whole genome shotgun (WGS) entry which is preliminary data.</text>
</comment>
<feature type="transmembrane region" description="Helical" evidence="1">
    <location>
        <begin position="516"/>
        <end position="535"/>
    </location>
</feature>
<dbReference type="GO" id="GO:0005886">
    <property type="term" value="C:plasma membrane"/>
    <property type="evidence" value="ECO:0007669"/>
    <property type="project" value="TreeGrafter"/>
</dbReference>
<dbReference type="PANTHER" id="PTHR32063">
    <property type="match status" value="1"/>
</dbReference>
<dbReference type="Gene3D" id="3.30.70.1320">
    <property type="entry name" value="Multidrug efflux transporter AcrB pore domain like"/>
    <property type="match status" value="1"/>
</dbReference>
<dbReference type="Gene3D" id="3.30.70.1430">
    <property type="entry name" value="Multidrug efflux transporter AcrB pore domain"/>
    <property type="match status" value="2"/>
</dbReference>
<feature type="transmembrane region" description="Helical" evidence="1">
    <location>
        <begin position="358"/>
        <end position="381"/>
    </location>
</feature>
<dbReference type="GO" id="GO:0042910">
    <property type="term" value="F:xenobiotic transmembrane transporter activity"/>
    <property type="evidence" value="ECO:0007669"/>
    <property type="project" value="TreeGrafter"/>
</dbReference>
<dbReference type="SUPFAM" id="SSF82714">
    <property type="entry name" value="Multidrug efflux transporter AcrB TolC docking domain, DN and DC subdomains"/>
    <property type="match status" value="1"/>
</dbReference>
<feature type="transmembrane region" description="Helical" evidence="1">
    <location>
        <begin position="945"/>
        <end position="963"/>
    </location>
</feature>
<feature type="transmembrane region" description="Helical" evidence="1">
    <location>
        <begin position="461"/>
        <end position="480"/>
    </location>
</feature>
<dbReference type="EMBL" id="BNCK01000006">
    <property type="protein sequence ID" value="GHF97647.1"/>
    <property type="molecule type" value="Genomic_DNA"/>
</dbReference>
<dbReference type="SUPFAM" id="SSF82866">
    <property type="entry name" value="Multidrug efflux transporter AcrB transmembrane domain"/>
    <property type="match status" value="2"/>
</dbReference>
<feature type="transmembrane region" description="Helical" evidence="1">
    <location>
        <begin position="975"/>
        <end position="1001"/>
    </location>
</feature>
<dbReference type="SUPFAM" id="SSF82693">
    <property type="entry name" value="Multidrug efflux transporter AcrB pore domain, PN1, PN2, PC1 and PC2 subdomains"/>
    <property type="match status" value="1"/>
</dbReference>
<dbReference type="InterPro" id="IPR027463">
    <property type="entry name" value="AcrB_DN_DC_subdom"/>
</dbReference>
<dbReference type="PANTHER" id="PTHR32063:SF18">
    <property type="entry name" value="CATION EFFLUX SYSTEM PROTEIN"/>
    <property type="match status" value="1"/>
</dbReference>
<dbReference type="RefSeq" id="WP_189771637.1">
    <property type="nucleotide sequence ID" value="NZ_BNCK01000006.1"/>
</dbReference>
<reference evidence="2" key="2">
    <citation type="submission" date="2020-09" db="EMBL/GenBank/DDBJ databases">
        <authorList>
            <person name="Sun Q."/>
            <person name="Kim S."/>
        </authorList>
    </citation>
    <scope>NUCLEOTIDE SEQUENCE</scope>
    <source>
        <strain evidence="2">KCTC 42731</strain>
    </source>
</reference>